<dbReference type="RefSeq" id="XP_009022724.1">
    <property type="nucleotide sequence ID" value="XM_009024476.1"/>
</dbReference>
<name>T1ESC7_HELRO</name>
<keyword evidence="3" id="KW-1185">Reference proteome</keyword>
<dbReference type="KEGG" id="hro:HELRODRAFT_162202"/>
<evidence type="ECO:0000313" key="3">
    <source>
        <dbReference type="Proteomes" id="UP000015101"/>
    </source>
</evidence>
<reference evidence="3" key="1">
    <citation type="submission" date="2012-12" db="EMBL/GenBank/DDBJ databases">
        <authorList>
            <person name="Hellsten U."/>
            <person name="Grimwood J."/>
            <person name="Chapman J.A."/>
            <person name="Shapiro H."/>
            <person name="Aerts A."/>
            <person name="Otillar R.P."/>
            <person name="Terry A.Y."/>
            <person name="Boore J.L."/>
            <person name="Simakov O."/>
            <person name="Marletaz F."/>
            <person name="Cho S.-J."/>
            <person name="Edsinger-Gonzales E."/>
            <person name="Havlak P."/>
            <person name="Kuo D.-H."/>
            <person name="Larsson T."/>
            <person name="Lv J."/>
            <person name="Arendt D."/>
            <person name="Savage R."/>
            <person name="Osoegawa K."/>
            <person name="de Jong P."/>
            <person name="Lindberg D.R."/>
            <person name="Seaver E.C."/>
            <person name="Weisblat D.A."/>
            <person name="Putnam N.H."/>
            <person name="Grigoriev I.V."/>
            <person name="Rokhsar D.S."/>
        </authorList>
    </citation>
    <scope>NUCLEOTIDE SEQUENCE</scope>
</reference>
<dbReference type="EnsemblMetazoa" id="HelroT162202">
    <property type="protein sequence ID" value="HelroP162202"/>
    <property type="gene ID" value="HelroG162202"/>
</dbReference>
<dbReference type="HOGENOM" id="CLU_1620839_0_0_1"/>
<dbReference type="EMBL" id="AMQM01001051">
    <property type="status" value="NOT_ANNOTATED_CDS"/>
    <property type="molecule type" value="Genomic_DNA"/>
</dbReference>
<dbReference type="GeneID" id="20199477"/>
<dbReference type="Proteomes" id="UP000015101">
    <property type="component" value="Unassembled WGS sequence"/>
</dbReference>
<reference evidence="2" key="3">
    <citation type="submission" date="2015-06" db="UniProtKB">
        <authorList>
            <consortium name="EnsemblMetazoa"/>
        </authorList>
    </citation>
    <scope>IDENTIFICATION</scope>
</reference>
<dbReference type="InParanoid" id="T1ESC7"/>
<organism evidence="2 3">
    <name type="scientific">Helobdella robusta</name>
    <name type="common">Californian leech</name>
    <dbReference type="NCBI Taxonomy" id="6412"/>
    <lineage>
        <taxon>Eukaryota</taxon>
        <taxon>Metazoa</taxon>
        <taxon>Spiralia</taxon>
        <taxon>Lophotrochozoa</taxon>
        <taxon>Annelida</taxon>
        <taxon>Clitellata</taxon>
        <taxon>Hirudinea</taxon>
        <taxon>Rhynchobdellida</taxon>
        <taxon>Glossiphoniidae</taxon>
        <taxon>Helobdella</taxon>
    </lineage>
</organism>
<evidence type="ECO:0000313" key="2">
    <source>
        <dbReference type="EnsemblMetazoa" id="HelroP162202"/>
    </source>
</evidence>
<evidence type="ECO:0000313" key="1">
    <source>
        <dbReference type="EMBL" id="ESN98750.1"/>
    </source>
</evidence>
<reference evidence="1 3" key="2">
    <citation type="journal article" date="2013" name="Nature">
        <title>Insights into bilaterian evolution from three spiralian genomes.</title>
        <authorList>
            <person name="Simakov O."/>
            <person name="Marletaz F."/>
            <person name="Cho S.J."/>
            <person name="Edsinger-Gonzales E."/>
            <person name="Havlak P."/>
            <person name="Hellsten U."/>
            <person name="Kuo D.H."/>
            <person name="Larsson T."/>
            <person name="Lv J."/>
            <person name="Arendt D."/>
            <person name="Savage R."/>
            <person name="Osoegawa K."/>
            <person name="de Jong P."/>
            <person name="Grimwood J."/>
            <person name="Chapman J.A."/>
            <person name="Shapiro H."/>
            <person name="Aerts A."/>
            <person name="Otillar R.P."/>
            <person name="Terry A.Y."/>
            <person name="Boore J.L."/>
            <person name="Grigoriev I.V."/>
            <person name="Lindberg D.R."/>
            <person name="Seaver E.C."/>
            <person name="Weisblat D.A."/>
            <person name="Putnam N.H."/>
            <person name="Rokhsar D.S."/>
        </authorList>
    </citation>
    <scope>NUCLEOTIDE SEQUENCE</scope>
</reference>
<dbReference type="EMBL" id="KB097143">
    <property type="protein sequence ID" value="ESN98750.1"/>
    <property type="molecule type" value="Genomic_DNA"/>
</dbReference>
<gene>
    <name evidence="2" type="primary">20199477</name>
    <name evidence="1" type="ORF">HELRODRAFT_162202</name>
</gene>
<proteinExistence type="predicted"/>
<sequence length="164" mass="19046">MKESASVPIKNAIEVTSQHSILANKLADRLVLIFRTKCSEPEWNYSVPNCRKCCTELKFSFFKKLAHARKKNIEQHRLAYNNTIDHTISNYPRQLLILRYANKGSRSTTLNKDGNKHHQHNHMWRAENIRNDHEAISASLISNSSYPSHTNRGKDYRHLSATYI</sequence>
<dbReference type="CTD" id="20199477"/>
<dbReference type="AlphaFoldDB" id="T1ESC7"/>
<accession>T1ESC7</accession>
<protein>
    <submittedName>
        <fullName evidence="1 2">Uncharacterized protein</fullName>
    </submittedName>
</protein>